<dbReference type="Proteomes" id="UP000264006">
    <property type="component" value="Chromosome"/>
</dbReference>
<sequence>MTADRPDQSGRTASRRPPRVLTGIGVGRGVAVAPVVVLAPPPSVPTDEPSAADPASALARVEAAFQAVGANLAARAAATDGALADILDATASMADDPAMLAAVRRHLDEGHGPATAVTAAAAGFADALRAAGGRVADRVTDLNSVRDRVVARLLGLGEPELHDTLDGPFVVAAADLAPADAAALDPSRVVAIVTEQGGPLGHTAIVAGQLGLPCVVRVAGITDVPAGTLVAVDASAGTVTTDPPPEQVAVTTARRHEVARTLSLDTAPGATADGIPVALLANVGTQADTRRAVEVTAEGIGLLRTELLFTGRHTAPTVEEQTAAYRQVLEPMAGRRVIVRTLDVGADKPLPFLDRPSEVNPALGVRGVRLDRTHPQLEADQLTALGALVADLPADARSDLWVMAPMVATTAEAARFAYEARAHGIRTVGAMVEVPSAALQASAVLAELDFASVGTNDLAQYTMAADRMAGDLADLLDLWQPAVLELVARTIRAGVELDKPVGICGESAGDPLMALVLVGMGATSLSMSPAAMPAVRHCLRAHPMEICREMAAVVWDADDAATARTRALGLADPEVVALLGLR</sequence>
<feature type="binding site" evidence="11">
    <location>
        <position position="340"/>
    </location>
    <ligand>
        <name>phosphoenolpyruvate</name>
        <dbReference type="ChEBI" id="CHEBI:58702"/>
    </ligand>
</feature>
<name>A0A346Y2Z8_9ACTN</name>
<keyword evidence="18" id="KW-1185">Reference proteome</keyword>
<feature type="domain" description="Phosphotransferase system enzyme I N-terminal" evidence="16">
    <location>
        <begin position="22"/>
        <end position="133"/>
    </location>
</feature>
<dbReference type="SUPFAM" id="SSF52009">
    <property type="entry name" value="Phosphohistidine domain"/>
    <property type="match status" value="1"/>
</dbReference>
<protein>
    <recommendedName>
        <fullName evidence="3 9">Phosphoenolpyruvate-protein phosphotransferase</fullName>
        <ecNumber evidence="9">2.7.3.9</ecNumber>
    </recommendedName>
    <alternativeName>
        <fullName evidence="8 9">Phosphotransferase system, enzyme I</fullName>
    </alternativeName>
</protein>
<comment type="subcellular location">
    <subcellularLocation>
        <location evidence="9">Cytoplasm</location>
    </subcellularLocation>
</comment>
<evidence type="ECO:0000256" key="8">
    <source>
        <dbReference type="ARBA" id="ARBA00033235"/>
    </source>
</evidence>
<dbReference type="InterPro" id="IPR008731">
    <property type="entry name" value="PTS_EIN"/>
</dbReference>
<keyword evidence="9" id="KW-0813">Transport</keyword>
<dbReference type="InterPro" id="IPR050499">
    <property type="entry name" value="PEP-utilizing_PTS_enzyme"/>
</dbReference>
<evidence type="ECO:0000256" key="7">
    <source>
        <dbReference type="ARBA" id="ARBA00022842"/>
    </source>
</evidence>
<dbReference type="Pfam" id="PF05524">
    <property type="entry name" value="PEP-utilisers_N"/>
    <property type="match status" value="1"/>
</dbReference>
<gene>
    <name evidence="17" type="ORF">DVS28_a4178</name>
</gene>
<dbReference type="InterPro" id="IPR024692">
    <property type="entry name" value="PTS_EI"/>
</dbReference>
<keyword evidence="7 9" id="KW-0460">Magnesium</keyword>
<feature type="binding site" evidence="11">
    <location>
        <begin position="456"/>
        <end position="457"/>
    </location>
    <ligand>
        <name>phosphoenolpyruvate</name>
        <dbReference type="ChEBI" id="CHEBI:58702"/>
    </ligand>
</feature>
<feature type="active site" description="Proton donor" evidence="10">
    <location>
        <position position="504"/>
    </location>
</feature>
<evidence type="ECO:0000259" key="14">
    <source>
        <dbReference type="Pfam" id="PF00391"/>
    </source>
</evidence>
<evidence type="ECO:0000313" key="18">
    <source>
        <dbReference type="Proteomes" id="UP000264006"/>
    </source>
</evidence>
<feature type="region of interest" description="Disordered" evidence="13">
    <location>
        <begin position="1"/>
        <end position="21"/>
    </location>
</feature>
<dbReference type="EC" id="2.7.3.9" evidence="9"/>
<dbReference type="RefSeq" id="WP_114593129.1">
    <property type="nucleotide sequence ID" value="NZ_CP031165.1"/>
</dbReference>
<accession>A0A346Y2Z8</accession>
<evidence type="ECO:0000256" key="12">
    <source>
        <dbReference type="PIRSR" id="PIRSR000732-3"/>
    </source>
</evidence>
<keyword evidence="9" id="KW-0762">Sugar transport</keyword>
<proteinExistence type="inferred from homology"/>
<dbReference type="OrthoDB" id="9765468at2"/>
<feature type="binding site" evidence="12">
    <location>
        <position position="433"/>
    </location>
    <ligand>
        <name>Mg(2+)</name>
        <dbReference type="ChEBI" id="CHEBI:18420"/>
    </ligand>
</feature>
<evidence type="ECO:0000256" key="1">
    <source>
        <dbReference type="ARBA" id="ARBA00001946"/>
    </source>
</evidence>
<dbReference type="GO" id="GO:0016301">
    <property type="term" value="F:kinase activity"/>
    <property type="evidence" value="ECO:0007669"/>
    <property type="project" value="UniProtKB-KW"/>
</dbReference>
<dbReference type="PANTHER" id="PTHR46244">
    <property type="entry name" value="PHOSPHOENOLPYRUVATE-PROTEIN PHOSPHOTRANSFERASE"/>
    <property type="match status" value="1"/>
</dbReference>
<dbReference type="GO" id="GO:0009401">
    <property type="term" value="P:phosphoenolpyruvate-dependent sugar phosphotransferase system"/>
    <property type="evidence" value="ECO:0007669"/>
    <property type="project" value="UniProtKB-KW"/>
</dbReference>
<dbReference type="SUPFAM" id="SSF51621">
    <property type="entry name" value="Phosphoenolpyruvate/pyruvate domain"/>
    <property type="match status" value="1"/>
</dbReference>
<dbReference type="Pfam" id="PF02896">
    <property type="entry name" value="PEP-utilizers_C"/>
    <property type="match status" value="1"/>
</dbReference>
<comment type="catalytic activity">
    <reaction evidence="9">
        <text>L-histidyl-[protein] + phosphoenolpyruvate = N(pros)-phospho-L-histidyl-[protein] + pyruvate</text>
        <dbReference type="Rhea" id="RHEA:23880"/>
        <dbReference type="Rhea" id="RHEA-COMP:9745"/>
        <dbReference type="Rhea" id="RHEA-COMP:9746"/>
        <dbReference type="ChEBI" id="CHEBI:15361"/>
        <dbReference type="ChEBI" id="CHEBI:29979"/>
        <dbReference type="ChEBI" id="CHEBI:58702"/>
        <dbReference type="ChEBI" id="CHEBI:64837"/>
        <dbReference type="EC" id="2.7.3.9"/>
    </reaction>
</comment>
<dbReference type="Pfam" id="PF00391">
    <property type="entry name" value="PEP-utilizers"/>
    <property type="match status" value="1"/>
</dbReference>
<comment type="function">
    <text evidence="9">General (non sugar-specific) component of the phosphoenolpyruvate-dependent sugar phosphotransferase system (sugar PTS). This major carbohydrate active-transport system catalyzes the phosphorylation of incoming sugar substrates concomitantly with their translocation across the cell membrane. Enzyme I transfers the phosphoryl group from phosphoenolpyruvate (PEP) to the phosphoryl carrier protein (HPr).</text>
</comment>
<keyword evidence="9" id="KW-0598">Phosphotransferase system</keyword>
<comment type="similarity">
    <text evidence="2 9">Belongs to the PEP-utilizing enzyme family.</text>
</comment>
<evidence type="ECO:0000256" key="2">
    <source>
        <dbReference type="ARBA" id="ARBA00007837"/>
    </source>
</evidence>
<feature type="active site" description="Tele-phosphohistidine intermediate" evidence="10">
    <location>
        <position position="202"/>
    </location>
</feature>
<feature type="binding site" evidence="11">
    <location>
        <position position="467"/>
    </location>
    <ligand>
        <name>phosphoenolpyruvate</name>
        <dbReference type="ChEBI" id="CHEBI:58702"/>
    </ligand>
</feature>
<keyword evidence="17" id="KW-0670">Pyruvate</keyword>
<evidence type="ECO:0000259" key="15">
    <source>
        <dbReference type="Pfam" id="PF02896"/>
    </source>
</evidence>
<dbReference type="PANTHER" id="PTHR46244:SF3">
    <property type="entry name" value="PHOSPHOENOLPYRUVATE-PROTEIN PHOSPHOTRANSFERASE"/>
    <property type="match status" value="1"/>
</dbReference>
<dbReference type="GO" id="GO:0005737">
    <property type="term" value="C:cytoplasm"/>
    <property type="evidence" value="ECO:0007669"/>
    <property type="project" value="UniProtKB-SubCell"/>
</dbReference>
<feature type="domain" description="PEP-utilising enzyme C-terminal" evidence="15">
    <location>
        <begin position="264"/>
        <end position="540"/>
    </location>
</feature>
<dbReference type="PIRSF" id="PIRSF000732">
    <property type="entry name" value="PTS_enzyme_I"/>
    <property type="match status" value="1"/>
</dbReference>
<reference evidence="17 18" key="1">
    <citation type="submission" date="2018-09" db="EMBL/GenBank/DDBJ databases">
        <title>Complete genome sequence of Euzebya sp. DY32-46 isolated from seawater of Pacific Ocean.</title>
        <authorList>
            <person name="Xu L."/>
            <person name="Wu Y.-H."/>
            <person name="Xu X.-W."/>
        </authorList>
    </citation>
    <scope>NUCLEOTIDE SEQUENCE [LARGE SCALE GENOMIC DNA]</scope>
    <source>
        <strain evidence="17 18">DY32-46</strain>
    </source>
</reference>
<dbReference type="SUPFAM" id="SSF47831">
    <property type="entry name" value="Enzyme I of the PEP:sugar phosphotransferase system HPr-binding (sub)domain"/>
    <property type="match status" value="1"/>
</dbReference>
<evidence type="ECO:0000256" key="5">
    <source>
        <dbReference type="ARBA" id="ARBA00022723"/>
    </source>
</evidence>
<evidence type="ECO:0000256" key="6">
    <source>
        <dbReference type="ARBA" id="ARBA00022777"/>
    </source>
</evidence>
<dbReference type="AlphaFoldDB" id="A0A346Y2Z8"/>
<dbReference type="InterPro" id="IPR015813">
    <property type="entry name" value="Pyrv/PenolPyrv_kinase-like_dom"/>
</dbReference>
<dbReference type="Gene3D" id="3.20.20.60">
    <property type="entry name" value="Phosphoenolpyruvate-binding domains"/>
    <property type="match status" value="1"/>
</dbReference>
<evidence type="ECO:0000256" key="4">
    <source>
        <dbReference type="ARBA" id="ARBA00022679"/>
    </source>
</evidence>
<evidence type="ECO:0000313" key="17">
    <source>
        <dbReference type="EMBL" id="AXV08845.1"/>
    </source>
</evidence>
<evidence type="ECO:0000256" key="3">
    <source>
        <dbReference type="ARBA" id="ARBA00016544"/>
    </source>
</evidence>
<keyword evidence="9" id="KW-0963">Cytoplasm</keyword>
<feature type="binding site" evidence="11">
    <location>
        <position position="304"/>
    </location>
    <ligand>
        <name>phosphoenolpyruvate</name>
        <dbReference type="ChEBI" id="CHEBI:58702"/>
    </ligand>
</feature>
<evidence type="ECO:0000259" key="16">
    <source>
        <dbReference type="Pfam" id="PF05524"/>
    </source>
</evidence>
<dbReference type="GO" id="GO:0008965">
    <property type="term" value="F:phosphoenolpyruvate-protein phosphotransferase activity"/>
    <property type="evidence" value="ECO:0007669"/>
    <property type="project" value="UniProtKB-EC"/>
</dbReference>
<dbReference type="InterPro" id="IPR036637">
    <property type="entry name" value="Phosphohistidine_dom_sf"/>
</dbReference>
<dbReference type="Gene3D" id="3.50.30.10">
    <property type="entry name" value="Phosphohistidine domain"/>
    <property type="match status" value="1"/>
</dbReference>
<evidence type="ECO:0000256" key="11">
    <source>
        <dbReference type="PIRSR" id="PIRSR000732-2"/>
    </source>
</evidence>
<keyword evidence="4 9" id="KW-0808">Transferase</keyword>
<dbReference type="EMBL" id="CP031165">
    <property type="protein sequence ID" value="AXV08845.1"/>
    <property type="molecule type" value="Genomic_DNA"/>
</dbReference>
<dbReference type="InterPro" id="IPR040442">
    <property type="entry name" value="Pyrv_kinase-like_dom_sf"/>
</dbReference>
<keyword evidence="5 9" id="KW-0479">Metal-binding</keyword>
<feature type="binding site" evidence="12">
    <location>
        <position position="457"/>
    </location>
    <ligand>
        <name>Mg(2+)</name>
        <dbReference type="ChEBI" id="CHEBI:18420"/>
    </ligand>
</feature>
<dbReference type="InterPro" id="IPR008279">
    <property type="entry name" value="PEP-util_enz_mobile_dom"/>
</dbReference>
<dbReference type="InterPro" id="IPR000121">
    <property type="entry name" value="PEP_util_C"/>
</dbReference>
<dbReference type="KEGG" id="euz:DVS28_a4178"/>
<dbReference type="GO" id="GO:0046872">
    <property type="term" value="F:metal ion binding"/>
    <property type="evidence" value="ECO:0007669"/>
    <property type="project" value="UniProtKB-KW"/>
</dbReference>
<feature type="domain" description="PEP-utilising enzyme mobile" evidence="14">
    <location>
        <begin position="169"/>
        <end position="237"/>
    </location>
</feature>
<dbReference type="InterPro" id="IPR036618">
    <property type="entry name" value="PtsI_HPr-bd_sf"/>
</dbReference>
<evidence type="ECO:0000256" key="9">
    <source>
        <dbReference type="PIRNR" id="PIRNR000732"/>
    </source>
</evidence>
<dbReference type="PRINTS" id="PR01736">
    <property type="entry name" value="PHPHTRNFRASE"/>
</dbReference>
<evidence type="ECO:0000256" key="10">
    <source>
        <dbReference type="PIRSR" id="PIRSR000732-1"/>
    </source>
</evidence>
<comment type="cofactor">
    <cofactor evidence="1 9 12">
        <name>Mg(2+)</name>
        <dbReference type="ChEBI" id="CHEBI:18420"/>
    </cofactor>
</comment>
<keyword evidence="6 9" id="KW-0418">Kinase</keyword>
<dbReference type="Gene3D" id="1.10.274.10">
    <property type="entry name" value="PtsI, HPr-binding domain"/>
    <property type="match status" value="1"/>
</dbReference>
<evidence type="ECO:0000256" key="13">
    <source>
        <dbReference type="SAM" id="MobiDB-lite"/>
    </source>
</evidence>
<organism evidence="17 18">
    <name type="scientific">Euzebya pacifica</name>
    <dbReference type="NCBI Taxonomy" id="1608957"/>
    <lineage>
        <taxon>Bacteria</taxon>
        <taxon>Bacillati</taxon>
        <taxon>Actinomycetota</taxon>
        <taxon>Nitriliruptoria</taxon>
        <taxon>Euzebyales</taxon>
    </lineage>
</organism>